<name>A0A174J844_9FIRM</name>
<evidence type="ECO:0000313" key="2">
    <source>
        <dbReference type="Proteomes" id="UP000095651"/>
    </source>
</evidence>
<reference evidence="1 2" key="1">
    <citation type="submission" date="2015-09" db="EMBL/GenBank/DDBJ databases">
        <authorList>
            <consortium name="Pathogen Informatics"/>
        </authorList>
    </citation>
    <scope>NUCLEOTIDE SEQUENCE [LARGE SCALE GENOMIC DNA]</scope>
    <source>
        <strain evidence="1 2">2789STDY5608850</strain>
    </source>
</reference>
<accession>A0A174J844</accession>
<protein>
    <submittedName>
        <fullName evidence="1">Dihydroorotate dehydrogenase electron transfer subunit</fullName>
    </submittedName>
</protein>
<evidence type="ECO:0000313" key="1">
    <source>
        <dbReference type="EMBL" id="CUO93808.1"/>
    </source>
</evidence>
<gene>
    <name evidence="1" type="ORF">ERS852407_04475</name>
</gene>
<proteinExistence type="predicted"/>
<sequence length="527" mass="58510">MKQREKTVSILDRLSWSVQPPKGLIKGCYYREEARFSSCFNGDLGHLGVLEVVVDDGRIVMVEFNEQCSPTYYMRHFQNVDKRLSDYGFFQASKERTAVTGVVLVNGITSVEKQMVAANRLTGDFDLVAGASNSIKRSMLPLAEKIAARMTIPSPARYYGLAKELEPGVTGRLQIVVEAGKIVRLFYDEIFADTQEEIADPELKQYYRQSKYHCPDYISTSGAGFNNLSDLITMSVLKHQNLLGLIDLPYTEGDNRAPEWDRYLSLARPLQEEMEKDGVWKPADYIPVLDSTVLSVQVMTADDGRPLHLLELEYPDFTYVPGQFVMIQNQGDGFHWSYPYMIYEGTDRGLKVIAAKNSSLFPLATGAETAIWGANGIGCAPGTNAVFVAEPATIHLLAPLIHACTTPTLFLIGSESAVPKELLPSITHFVSDGAQALKYLTDGSDAVYMALNVPMLESIMNCADDSLKERTMVFASTRIGCGIGACKSCYLHSPDIQMGIPVCCNGPYLPFNMIDFEKDRKCFQTFK</sequence>
<dbReference type="Proteomes" id="UP000095651">
    <property type="component" value="Unassembled WGS sequence"/>
</dbReference>
<dbReference type="EMBL" id="CYZE01000014">
    <property type="protein sequence ID" value="CUO93808.1"/>
    <property type="molecule type" value="Genomic_DNA"/>
</dbReference>
<dbReference type="RefSeq" id="WP_055658502.1">
    <property type="nucleotide sequence ID" value="NZ_CABIXC010000014.1"/>
</dbReference>
<dbReference type="AlphaFoldDB" id="A0A174J844"/>
<organism evidence="1 2">
    <name type="scientific">Hungatella hathewayi</name>
    <dbReference type="NCBI Taxonomy" id="154046"/>
    <lineage>
        <taxon>Bacteria</taxon>
        <taxon>Bacillati</taxon>
        <taxon>Bacillota</taxon>
        <taxon>Clostridia</taxon>
        <taxon>Lachnospirales</taxon>
        <taxon>Lachnospiraceae</taxon>
        <taxon>Hungatella</taxon>
    </lineage>
</organism>